<dbReference type="InterPro" id="IPR036179">
    <property type="entry name" value="Ig-like_dom_sf"/>
</dbReference>
<keyword evidence="3" id="KW-1185">Reference proteome</keyword>
<reference evidence="2" key="1">
    <citation type="submission" date="2021-01" db="EMBL/GenBank/DDBJ databases">
        <authorList>
            <person name="Zahm M."/>
            <person name="Roques C."/>
            <person name="Cabau C."/>
            <person name="Klopp C."/>
            <person name="Donnadieu C."/>
            <person name="Jouanno E."/>
            <person name="Lampietro C."/>
            <person name="Louis A."/>
            <person name="Herpin A."/>
            <person name="Echchiki A."/>
            <person name="Berthelot C."/>
            <person name="Parey E."/>
            <person name="Roest-Crollius H."/>
            <person name="Braasch I."/>
            <person name="Postlethwait J."/>
            <person name="Bobe J."/>
            <person name="Montfort J."/>
            <person name="Bouchez O."/>
            <person name="Begum T."/>
            <person name="Mejri S."/>
            <person name="Adams A."/>
            <person name="Chen W.-J."/>
            <person name="Guiguen Y."/>
        </authorList>
    </citation>
    <scope>NUCLEOTIDE SEQUENCE</scope>
    <source>
        <strain evidence="2">YG-15Mar2019-1</strain>
        <tissue evidence="2">Brain</tissue>
    </source>
</reference>
<gene>
    <name evidence="2" type="ORF">MATL_G00090440</name>
</gene>
<dbReference type="InterPro" id="IPR013783">
    <property type="entry name" value="Ig-like_fold"/>
</dbReference>
<evidence type="ECO:0000313" key="3">
    <source>
        <dbReference type="Proteomes" id="UP001046870"/>
    </source>
</evidence>
<dbReference type="SUPFAM" id="SSF48726">
    <property type="entry name" value="Immunoglobulin"/>
    <property type="match status" value="1"/>
</dbReference>
<dbReference type="InterPro" id="IPR007110">
    <property type="entry name" value="Ig-like_dom"/>
</dbReference>
<dbReference type="OrthoDB" id="9036696at2759"/>
<comment type="caution">
    <text evidence="2">The sequence shown here is derived from an EMBL/GenBank/DDBJ whole genome shotgun (WGS) entry which is preliminary data.</text>
</comment>
<organism evidence="2 3">
    <name type="scientific">Megalops atlanticus</name>
    <name type="common">Tarpon</name>
    <name type="synonym">Clupea gigantea</name>
    <dbReference type="NCBI Taxonomy" id="7932"/>
    <lineage>
        <taxon>Eukaryota</taxon>
        <taxon>Metazoa</taxon>
        <taxon>Chordata</taxon>
        <taxon>Craniata</taxon>
        <taxon>Vertebrata</taxon>
        <taxon>Euteleostomi</taxon>
        <taxon>Actinopterygii</taxon>
        <taxon>Neopterygii</taxon>
        <taxon>Teleostei</taxon>
        <taxon>Elopiformes</taxon>
        <taxon>Megalopidae</taxon>
        <taxon>Megalops</taxon>
    </lineage>
</organism>
<dbReference type="AlphaFoldDB" id="A0A9D3Q812"/>
<proteinExistence type="predicted"/>
<dbReference type="Proteomes" id="UP001046870">
    <property type="component" value="Chromosome 6"/>
</dbReference>
<evidence type="ECO:0000313" key="2">
    <source>
        <dbReference type="EMBL" id="KAG7477092.1"/>
    </source>
</evidence>
<name>A0A9D3Q812_MEGAT</name>
<dbReference type="EMBL" id="JAFDVH010000006">
    <property type="protein sequence ID" value="KAG7477092.1"/>
    <property type="molecule type" value="Genomic_DNA"/>
</dbReference>
<accession>A0A9D3Q812</accession>
<evidence type="ECO:0000259" key="1">
    <source>
        <dbReference type="PROSITE" id="PS50835"/>
    </source>
</evidence>
<sequence length="142" mass="15859">MSRVRLLPPLLTEQAWGVQSQEAFLLFCLALGPSDLHIRWEVNGQSLKTPVTEYRHALTAGGVFMSSWVREEGLAKDTHYQCTATSRAGNETSKILISLNSKDEDSVPSGDLNQWRSALTDHEKLLQSWKKAWESCDGEGVL</sequence>
<dbReference type="PROSITE" id="PS50835">
    <property type="entry name" value="IG_LIKE"/>
    <property type="match status" value="1"/>
</dbReference>
<protein>
    <recommendedName>
        <fullName evidence="1">Ig-like domain-containing protein</fullName>
    </recommendedName>
</protein>
<feature type="domain" description="Ig-like" evidence="1">
    <location>
        <begin position="8"/>
        <end position="98"/>
    </location>
</feature>
<dbReference type="Gene3D" id="2.60.40.10">
    <property type="entry name" value="Immunoglobulins"/>
    <property type="match status" value="1"/>
</dbReference>